<dbReference type="KEGG" id="lam:LA2_02575"/>
<proteinExistence type="predicted"/>
<organism evidence="1 2">
    <name type="scientific">Lactobacillus amylovorus (strain GRL 1112)</name>
    <dbReference type="NCBI Taxonomy" id="695560"/>
    <lineage>
        <taxon>Bacteria</taxon>
        <taxon>Bacillati</taxon>
        <taxon>Bacillota</taxon>
        <taxon>Bacilli</taxon>
        <taxon>Lactobacillales</taxon>
        <taxon>Lactobacillaceae</taxon>
        <taxon>Lactobacillus</taxon>
    </lineage>
</organism>
<accession>E4SLW9</accession>
<gene>
    <name evidence="1" type="ordered locus">LA2_02575</name>
</gene>
<dbReference type="AlphaFoldDB" id="E4SLW9"/>
<evidence type="ECO:0000313" key="2">
    <source>
        <dbReference type="Proteomes" id="UP000007033"/>
    </source>
</evidence>
<dbReference type="EMBL" id="CP002338">
    <property type="protein sequence ID" value="ADQ58497.1"/>
    <property type="molecule type" value="Genomic_DNA"/>
</dbReference>
<evidence type="ECO:0000313" key="1">
    <source>
        <dbReference type="EMBL" id="ADQ58497.1"/>
    </source>
</evidence>
<name>E4SLW9_LACAR</name>
<dbReference type="Proteomes" id="UP000007033">
    <property type="component" value="Chromosome"/>
</dbReference>
<reference evidence="1 2" key="1">
    <citation type="journal article" date="2011" name="J. Bacteriol.">
        <title>Genome sequence of Lactobacillus amylovorus GRL1112.</title>
        <authorList>
            <person name="Kant R."/>
            <person name="Paulin L."/>
            <person name="Alatalo E."/>
            <person name="de Vos W.M."/>
            <person name="Palva A."/>
        </authorList>
    </citation>
    <scope>NUCLEOTIDE SEQUENCE [LARGE SCALE GENOMIC DNA]</scope>
    <source>
        <strain evidence="1 2">GRL 1112</strain>
    </source>
</reference>
<protein>
    <submittedName>
        <fullName evidence="1">Transposase</fullName>
    </submittedName>
</protein>
<dbReference type="HOGENOM" id="CLU_3217661_0_0_9"/>
<sequence>MKFRACKVRISDPDTGKDEWEVLLTNLNRQEFPLPRMKKLYHLR</sequence>